<gene>
    <name evidence="1" type="ORF">Plil01_001841300</name>
</gene>
<sequence>MPTVDFHALTFTFASQVKLKKNFHQSRWKTSPWRPSRPTASSSRHCQAHRPVAKSYSSRTRRLPECEIFCETLLALLNAAHDAVLAHDDQCMTLFCKLIKDFMKILHRKPLLERPAGGETAAYTFRGLNAKVGEIYEAVGLERNQRAEDWERGCDFQAQRLRQLVETAAPRMLINEMRGEKQVTKTMLDMYTWLEGGTPGRINELKRVTLERLRVFLGLEARVITTDTVAALEQQPTNILSIFRFCRLGSVALKAAAVLVRHSKASEHCSSSWRKSPARRPFFVCEDAHGGDIVKFFSKEDNRELFWSRFLQVAQGLRTLHERRIVHEVIFLSARTTRQRYRTSTALLFEVCQQGSANKLKTLQRMQFAGNPEKS</sequence>
<dbReference type="OrthoDB" id="4062651at2759"/>
<name>A0A9W7D8A6_9STRA</name>
<evidence type="ECO:0000313" key="1">
    <source>
        <dbReference type="EMBL" id="GMF65812.1"/>
    </source>
</evidence>
<reference evidence="1" key="1">
    <citation type="submission" date="2023-04" db="EMBL/GenBank/DDBJ databases">
        <title>Phytophthora lilii NBRC 32176.</title>
        <authorList>
            <person name="Ichikawa N."/>
            <person name="Sato H."/>
            <person name="Tonouchi N."/>
        </authorList>
    </citation>
    <scope>NUCLEOTIDE SEQUENCE</scope>
    <source>
        <strain evidence="1">NBRC 32176</strain>
    </source>
</reference>
<organism evidence="1 2">
    <name type="scientific">Phytophthora lilii</name>
    <dbReference type="NCBI Taxonomy" id="2077276"/>
    <lineage>
        <taxon>Eukaryota</taxon>
        <taxon>Sar</taxon>
        <taxon>Stramenopiles</taxon>
        <taxon>Oomycota</taxon>
        <taxon>Peronosporomycetes</taxon>
        <taxon>Peronosporales</taxon>
        <taxon>Peronosporaceae</taxon>
        <taxon>Phytophthora</taxon>
    </lineage>
</organism>
<evidence type="ECO:0000313" key="2">
    <source>
        <dbReference type="Proteomes" id="UP001165083"/>
    </source>
</evidence>
<protein>
    <submittedName>
        <fullName evidence="1">Unnamed protein product</fullName>
    </submittedName>
</protein>
<dbReference type="Proteomes" id="UP001165083">
    <property type="component" value="Unassembled WGS sequence"/>
</dbReference>
<dbReference type="AlphaFoldDB" id="A0A9W7D8A6"/>
<accession>A0A9W7D8A6</accession>
<comment type="caution">
    <text evidence="1">The sequence shown here is derived from an EMBL/GenBank/DDBJ whole genome shotgun (WGS) entry which is preliminary data.</text>
</comment>
<keyword evidence="2" id="KW-1185">Reference proteome</keyword>
<dbReference type="EMBL" id="BSXW01012506">
    <property type="protein sequence ID" value="GMF65812.1"/>
    <property type="molecule type" value="Genomic_DNA"/>
</dbReference>
<proteinExistence type="predicted"/>